<protein>
    <recommendedName>
        <fullName evidence="1">Myb-like domain-containing protein</fullName>
    </recommendedName>
</protein>
<comment type="caution">
    <text evidence="2">The sequence shown here is derived from an EMBL/GenBank/DDBJ whole genome shotgun (WGS) entry which is preliminary data.</text>
</comment>
<keyword evidence="3" id="KW-1185">Reference proteome</keyword>
<evidence type="ECO:0000313" key="3">
    <source>
        <dbReference type="Proteomes" id="UP000469558"/>
    </source>
</evidence>
<dbReference type="InterPro" id="IPR001005">
    <property type="entry name" value="SANT/Myb"/>
</dbReference>
<feature type="domain" description="Myb-like" evidence="1">
    <location>
        <begin position="69"/>
        <end position="113"/>
    </location>
</feature>
<sequence>MLRELLEALTEYREWPFQGFLKSTRLGDDVMYNLEFKLSSISEYFYLPIDPNALDINHDIVEHSQIHQAPLKTKKRWIEEEDIKLLQMWNEGRSWEYIFAALPGRSEVAIRVRCSAKFKKRPRSGDGRS</sequence>
<dbReference type="EMBL" id="QGMK01001685">
    <property type="protein sequence ID" value="TVY65586.1"/>
    <property type="molecule type" value="Genomic_DNA"/>
</dbReference>
<reference evidence="2 3" key="1">
    <citation type="submission" date="2018-05" db="EMBL/GenBank/DDBJ databases">
        <title>Genome sequencing and assembly of the regulated plant pathogen Lachnellula willkommii and related sister species for the development of diagnostic species identification markers.</title>
        <authorList>
            <person name="Giroux E."/>
            <person name="Bilodeau G."/>
        </authorList>
    </citation>
    <scope>NUCLEOTIDE SEQUENCE [LARGE SCALE GENOMIC DNA]</scope>
    <source>
        <strain evidence="2 3">CBS 268.59</strain>
    </source>
</reference>
<dbReference type="Gene3D" id="1.10.10.60">
    <property type="entry name" value="Homeodomain-like"/>
    <property type="match status" value="1"/>
</dbReference>
<dbReference type="OrthoDB" id="3563077at2759"/>
<proteinExistence type="predicted"/>
<organism evidence="2 3">
    <name type="scientific">Lachnellula suecica</name>
    <dbReference type="NCBI Taxonomy" id="602035"/>
    <lineage>
        <taxon>Eukaryota</taxon>
        <taxon>Fungi</taxon>
        <taxon>Dikarya</taxon>
        <taxon>Ascomycota</taxon>
        <taxon>Pezizomycotina</taxon>
        <taxon>Leotiomycetes</taxon>
        <taxon>Helotiales</taxon>
        <taxon>Lachnaceae</taxon>
        <taxon>Lachnellula</taxon>
    </lineage>
</organism>
<dbReference type="PROSITE" id="PS50090">
    <property type="entry name" value="MYB_LIKE"/>
    <property type="match status" value="1"/>
</dbReference>
<dbReference type="SUPFAM" id="SSF46689">
    <property type="entry name" value="Homeodomain-like"/>
    <property type="match status" value="1"/>
</dbReference>
<dbReference type="Proteomes" id="UP000469558">
    <property type="component" value="Unassembled WGS sequence"/>
</dbReference>
<accession>A0A8T9C0K2</accession>
<dbReference type="AlphaFoldDB" id="A0A8T9C0K2"/>
<gene>
    <name evidence="2" type="ORF">LSUE1_G006242</name>
</gene>
<name>A0A8T9C0K2_9HELO</name>
<evidence type="ECO:0000313" key="2">
    <source>
        <dbReference type="EMBL" id="TVY65586.1"/>
    </source>
</evidence>
<evidence type="ECO:0000259" key="1">
    <source>
        <dbReference type="PROSITE" id="PS50090"/>
    </source>
</evidence>
<dbReference type="InterPro" id="IPR009057">
    <property type="entry name" value="Homeodomain-like_sf"/>
</dbReference>